<keyword evidence="1" id="KW-1133">Transmembrane helix</keyword>
<dbReference type="Proteomes" id="UP001597480">
    <property type="component" value="Unassembled WGS sequence"/>
</dbReference>
<keyword evidence="1" id="KW-0812">Transmembrane</keyword>
<dbReference type="EMBL" id="JBHUMD010000027">
    <property type="protein sequence ID" value="MFD2603219.1"/>
    <property type="molecule type" value="Genomic_DNA"/>
</dbReference>
<organism evidence="2 3">
    <name type="scientific">Flavobacterium suzhouense</name>
    <dbReference type="NCBI Taxonomy" id="1529638"/>
    <lineage>
        <taxon>Bacteria</taxon>
        <taxon>Pseudomonadati</taxon>
        <taxon>Bacteroidota</taxon>
        <taxon>Flavobacteriia</taxon>
        <taxon>Flavobacteriales</taxon>
        <taxon>Flavobacteriaceae</taxon>
        <taxon>Flavobacterium</taxon>
    </lineage>
</organism>
<accession>A0ABW5NW02</accession>
<protein>
    <submittedName>
        <fullName evidence="2">DUF4199 domain-containing protein</fullName>
    </submittedName>
</protein>
<evidence type="ECO:0000256" key="1">
    <source>
        <dbReference type="SAM" id="Phobius"/>
    </source>
</evidence>
<proteinExistence type="predicted"/>
<gene>
    <name evidence="2" type="ORF">ACFSR3_14245</name>
</gene>
<feature type="transmembrane region" description="Helical" evidence="1">
    <location>
        <begin position="47"/>
        <end position="67"/>
    </location>
</feature>
<feature type="transmembrane region" description="Helical" evidence="1">
    <location>
        <begin position="152"/>
        <end position="176"/>
    </location>
</feature>
<dbReference type="InterPro" id="IPR025250">
    <property type="entry name" value="DUF4199"/>
</dbReference>
<comment type="caution">
    <text evidence="2">The sequence shown here is derived from an EMBL/GenBank/DDBJ whole genome shotgun (WGS) entry which is preliminary data.</text>
</comment>
<feature type="transmembrane region" description="Helical" evidence="1">
    <location>
        <begin position="12"/>
        <end position="35"/>
    </location>
</feature>
<evidence type="ECO:0000313" key="3">
    <source>
        <dbReference type="Proteomes" id="UP001597480"/>
    </source>
</evidence>
<reference evidence="3" key="1">
    <citation type="journal article" date="2019" name="Int. J. Syst. Evol. Microbiol.">
        <title>The Global Catalogue of Microorganisms (GCM) 10K type strain sequencing project: providing services to taxonomists for standard genome sequencing and annotation.</title>
        <authorList>
            <consortium name="The Broad Institute Genomics Platform"/>
            <consortium name="The Broad Institute Genome Sequencing Center for Infectious Disease"/>
            <person name="Wu L."/>
            <person name="Ma J."/>
        </authorList>
    </citation>
    <scope>NUCLEOTIDE SEQUENCE [LARGE SCALE GENOMIC DNA]</scope>
    <source>
        <strain evidence="3">KCTC 42107</strain>
    </source>
</reference>
<name>A0ABW5NW02_9FLAO</name>
<dbReference type="RefSeq" id="WP_114758329.1">
    <property type="nucleotide sequence ID" value="NZ_JBHUMD010000027.1"/>
</dbReference>
<keyword evidence="3" id="KW-1185">Reference proteome</keyword>
<feature type="transmembrane region" description="Helical" evidence="1">
    <location>
        <begin position="88"/>
        <end position="111"/>
    </location>
</feature>
<dbReference type="Pfam" id="PF13858">
    <property type="entry name" value="DUF4199"/>
    <property type="match status" value="1"/>
</dbReference>
<keyword evidence="1" id="KW-0472">Membrane</keyword>
<evidence type="ECO:0000313" key="2">
    <source>
        <dbReference type="EMBL" id="MFD2603219.1"/>
    </source>
</evidence>
<sequence length="195" mass="21063">MENKNVVQKPTLAKSTLPYGIIFGTILVLEFVVSYTLQLNAAENKMIGVLMSLMNYLVLPFVFILLACNNFKNKLNKGYISFSQSIKAGVAVSVVAALVSSVITSIFYVAVPDAKAQILEQTKISLASQPGMTSEAVNAAIKMTEVFMAPYIAIPVTVLIFAFVGLIISLIVGAIVKKENPYGDYTPNENSEGNE</sequence>